<feature type="domain" description="Hemocyanin middle" evidence="3">
    <location>
        <begin position="156"/>
        <end position="419"/>
    </location>
</feature>
<evidence type="ECO:0000259" key="5">
    <source>
        <dbReference type="Pfam" id="PF03723"/>
    </source>
</evidence>
<feature type="domain" description="Hemocyanin N-terminal" evidence="4">
    <location>
        <begin position="31"/>
        <end position="150"/>
    </location>
</feature>
<dbReference type="PROSITE" id="PS00210">
    <property type="entry name" value="HEMOCYANIN_2"/>
    <property type="match status" value="1"/>
</dbReference>
<dbReference type="EMBL" id="FJ609741">
    <property type="protein sequence ID" value="ACU78071.1"/>
    <property type="molecule type" value="mRNA"/>
</dbReference>
<keyword evidence="2" id="KW-0732">Signal</keyword>
<sequence length="685" mass="79187">MASTAAALLALLAVAAAVPARGVKEADQVQLTRQKDMIRLLKHYRQPPLWEDMAAIARDYQLQPHDYQVPELVAEYQRMAQSGEMLPIDQPSSVMDDRHVDQIKLFFDMMYNAKDYDTFYKTALYLRERVNKSQFMAAFMMAIRMRQDTKDMVLPPLYEIYPELFITSDVIQQVYDARMQGYGYGQKPYYITANYTGYPGGRTPEQRLSYYLEDVGLSDFFADLHYRYPYFLSAANYTMEHGKDRGDIFYHSLRQMFARYVLERLSHGLPDVSPVNDDYQLVTAYYPQLRLQNGIGMSSRPAKANLMDTDIFTLQKIWFSEYRMFEAIDLGLAISAIDGRMKYQPNEAINMLGNMIQCNCDSIHPRYYGAVYRDLLTFFGKHLEADQRYGVAASVFGKYETMLRDPVYYQIVKRILNVFQQYQNYLEPYTRQELEFPGVKIQSVDVDRLVTFFDNFDIEVDNTLKVSSAEEAEKMRIYARQPRLNHKPFTYRIKVSSEKPTKAIFRVYYGPRYDAYGNEMTIDEARQYFVEFDRFVYQVQSGENEISRNCRDVASVRPSSLSMQELEAAVEAALQGQRPFPPTTVTRRGFPGRLLLPRGSRAGLPLRLYVIASPLAQGVPADATSADPQASSAGFWAAQLDDGRPVAFPFDRRIPHYYNFDVPNSYIQDVVVYHKTIDEINRPAV</sequence>
<dbReference type="InterPro" id="IPR000896">
    <property type="entry name" value="Hemocyanin/hexamerin_mid_dom"/>
</dbReference>
<accession>E0WBM9</accession>
<dbReference type="GO" id="GO:0045735">
    <property type="term" value="F:nutrient reservoir activity"/>
    <property type="evidence" value="ECO:0007669"/>
    <property type="project" value="UniProtKB-KW"/>
</dbReference>
<dbReference type="GO" id="GO:0005615">
    <property type="term" value="C:extracellular space"/>
    <property type="evidence" value="ECO:0007669"/>
    <property type="project" value="UniProtKB-ARBA"/>
</dbReference>
<protein>
    <submittedName>
        <fullName evidence="6">Hexamerin-like protein 4</fullName>
    </submittedName>
</protein>
<dbReference type="SUPFAM" id="SSF48050">
    <property type="entry name" value="Hemocyanin, N-terminal domain"/>
    <property type="match status" value="1"/>
</dbReference>
<dbReference type="PANTHER" id="PTHR11511:SF5">
    <property type="entry name" value="FAT-BODY PROTEIN 1-RELATED"/>
    <property type="match status" value="1"/>
</dbReference>
<dbReference type="Pfam" id="PF03722">
    <property type="entry name" value="Hemocyanin_N"/>
    <property type="match status" value="1"/>
</dbReference>
<dbReference type="Pfam" id="PF03723">
    <property type="entry name" value="Hemocyanin_C"/>
    <property type="match status" value="1"/>
</dbReference>
<dbReference type="InterPro" id="IPR014756">
    <property type="entry name" value="Ig_E-set"/>
</dbReference>
<dbReference type="Gene3D" id="1.10.1280.10">
    <property type="entry name" value="Di-copper center containing domain from catechol oxidase"/>
    <property type="match status" value="1"/>
</dbReference>
<evidence type="ECO:0000256" key="1">
    <source>
        <dbReference type="ARBA" id="ARBA00022761"/>
    </source>
</evidence>
<dbReference type="InterPro" id="IPR013788">
    <property type="entry name" value="Hemocyanin/hexamerin"/>
</dbReference>
<evidence type="ECO:0000259" key="3">
    <source>
        <dbReference type="Pfam" id="PF00372"/>
    </source>
</evidence>
<dbReference type="InterPro" id="IPR005203">
    <property type="entry name" value="Hemocyanin_C"/>
</dbReference>
<feature type="signal peptide" evidence="2">
    <location>
        <begin position="1"/>
        <end position="17"/>
    </location>
</feature>
<dbReference type="SUPFAM" id="SSF81296">
    <property type="entry name" value="E set domains"/>
    <property type="match status" value="1"/>
</dbReference>
<proteinExistence type="evidence at transcript level"/>
<dbReference type="InterPro" id="IPR037020">
    <property type="entry name" value="Hemocyanin_C_sf"/>
</dbReference>
<dbReference type="Gene3D" id="2.60.40.1520">
    <property type="entry name" value="Hemocyanin, C-terminal domain"/>
    <property type="match status" value="1"/>
</dbReference>
<evidence type="ECO:0000259" key="4">
    <source>
        <dbReference type="Pfam" id="PF03722"/>
    </source>
</evidence>
<dbReference type="PRINTS" id="PR00187">
    <property type="entry name" value="HAEMOCYANIN"/>
</dbReference>
<evidence type="ECO:0000256" key="2">
    <source>
        <dbReference type="SAM" id="SignalP"/>
    </source>
</evidence>
<dbReference type="InterPro" id="IPR008922">
    <property type="entry name" value="Di-copper_centre_dom_sf"/>
</dbReference>
<dbReference type="Gene3D" id="1.20.1370.10">
    <property type="entry name" value="Hemocyanin, N-terminal domain"/>
    <property type="match status" value="1"/>
</dbReference>
<feature type="domain" description="Hemocyanin C-terminal" evidence="5">
    <location>
        <begin position="428"/>
        <end position="674"/>
    </location>
</feature>
<keyword evidence="1" id="KW-0758">Storage protein</keyword>
<evidence type="ECO:0000313" key="6">
    <source>
        <dbReference type="EMBL" id="ACU78071.1"/>
    </source>
</evidence>
<dbReference type="SUPFAM" id="SSF48056">
    <property type="entry name" value="Di-copper centre-containing domain"/>
    <property type="match status" value="1"/>
</dbReference>
<feature type="chain" id="PRO_5003142640" evidence="2">
    <location>
        <begin position="18"/>
        <end position="685"/>
    </location>
</feature>
<dbReference type="InterPro" id="IPR005204">
    <property type="entry name" value="Hemocyanin_N"/>
</dbReference>
<dbReference type="PANTHER" id="PTHR11511">
    <property type="entry name" value="LARVAL STORAGE PROTEIN/PHENOLOXIDASE"/>
    <property type="match status" value="1"/>
</dbReference>
<name>E0WBM9_LOCMI</name>
<dbReference type="InterPro" id="IPR036697">
    <property type="entry name" value="Hemocyanin_N_sf"/>
</dbReference>
<organism evidence="6">
    <name type="scientific">Locusta migratoria</name>
    <name type="common">Migratory locust</name>
    <dbReference type="NCBI Taxonomy" id="7004"/>
    <lineage>
        <taxon>Eukaryota</taxon>
        <taxon>Metazoa</taxon>
        <taxon>Ecdysozoa</taxon>
        <taxon>Arthropoda</taxon>
        <taxon>Hexapoda</taxon>
        <taxon>Insecta</taxon>
        <taxon>Pterygota</taxon>
        <taxon>Neoptera</taxon>
        <taxon>Polyneoptera</taxon>
        <taxon>Orthoptera</taxon>
        <taxon>Caelifera</taxon>
        <taxon>Acrididea</taxon>
        <taxon>Acridomorpha</taxon>
        <taxon>Acridoidea</taxon>
        <taxon>Acrididae</taxon>
        <taxon>Oedipodinae</taxon>
        <taxon>Locusta</taxon>
    </lineage>
</organism>
<reference evidence="6" key="1">
    <citation type="submission" date="2009-01" db="EMBL/GenBank/DDBJ databases">
        <title>Hexamerin genes expression involved in phase change of the migratory locust.</title>
        <authorList>
            <person name="Wang X."/>
            <person name="Guo W."/>
            <person name="Ma Z."/>
            <person name="Kang L."/>
        </authorList>
    </citation>
    <scope>NUCLEOTIDE SEQUENCE</scope>
</reference>
<dbReference type="Pfam" id="PF00372">
    <property type="entry name" value="Hemocyanin_M"/>
    <property type="match status" value="1"/>
</dbReference>
<dbReference type="AlphaFoldDB" id="E0WBM9"/>